<evidence type="ECO:0000313" key="2">
    <source>
        <dbReference type="EMBL" id="CAK9204304.1"/>
    </source>
</evidence>
<gene>
    <name evidence="2" type="ORF">CSSPTR1EN2_LOCUS7319</name>
</gene>
<feature type="chain" id="PRO_5047003790" evidence="1">
    <location>
        <begin position="24"/>
        <end position="221"/>
    </location>
</feature>
<feature type="signal peptide" evidence="1">
    <location>
        <begin position="1"/>
        <end position="23"/>
    </location>
</feature>
<reference evidence="2" key="1">
    <citation type="submission" date="2024-02" db="EMBL/GenBank/DDBJ databases">
        <authorList>
            <consortium name="ELIXIR-Norway"/>
            <consortium name="Elixir Norway"/>
        </authorList>
    </citation>
    <scope>NUCLEOTIDE SEQUENCE</scope>
</reference>
<keyword evidence="1" id="KW-0732">Signal</keyword>
<evidence type="ECO:0000256" key="1">
    <source>
        <dbReference type="SAM" id="SignalP"/>
    </source>
</evidence>
<proteinExistence type="predicted"/>
<organism evidence="2 3">
    <name type="scientific">Sphagnum troendelagicum</name>
    <dbReference type="NCBI Taxonomy" id="128251"/>
    <lineage>
        <taxon>Eukaryota</taxon>
        <taxon>Viridiplantae</taxon>
        <taxon>Streptophyta</taxon>
        <taxon>Embryophyta</taxon>
        <taxon>Bryophyta</taxon>
        <taxon>Sphagnophytina</taxon>
        <taxon>Sphagnopsida</taxon>
        <taxon>Sphagnales</taxon>
        <taxon>Sphagnaceae</taxon>
        <taxon>Sphagnum</taxon>
    </lineage>
</organism>
<dbReference type="Proteomes" id="UP001497512">
    <property type="component" value="Chromosome 14"/>
</dbReference>
<accession>A0ABP0TTM5</accession>
<dbReference type="EMBL" id="OZ019906">
    <property type="protein sequence ID" value="CAK9204304.1"/>
    <property type="molecule type" value="Genomic_DNA"/>
</dbReference>
<protein>
    <submittedName>
        <fullName evidence="2">Uncharacterized protein</fullName>
    </submittedName>
</protein>
<keyword evidence="3" id="KW-1185">Reference proteome</keyword>
<sequence length="221" mass="24400">MDGGTVQFLIFLLIIILIKESVMEVVSLEATSRGLAKSGNTITWVAWKDLTTPLEIGINPQSLKSLDDYCVGYTLLPSCKGWKSGAGLYQFMALNMQVFIGIGLFESYPRDAEAVPLNEDQNPLPTVIPAVRFHHPNQLSPTSQQPDKCDTPSNSTVGWRDPTSYFIQTALLGGLDPGSARYFQTVNCVSVLDLPSLCPPFVWPCYRSPEVYLYAAKYLVV</sequence>
<evidence type="ECO:0000313" key="3">
    <source>
        <dbReference type="Proteomes" id="UP001497512"/>
    </source>
</evidence>
<name>A0ABP0TTM5_9BRYO</name>